<protein>
    <submittedName>
        <fullName evidence="3">Type II toxin-antitoxin system YafQ family toxin</fullName>
    </submittedName>
</protein>
<dbReference type="Gene3D" id="3.30.2310.20">
    <property type="entry name" value="RelE-like"/>
    <property type="match status" value="1"/>
</dbReference>
<dbReference type="GO" id="GO:0006415">
    <property type="term" value="P:translational termination"/>
    <property type="evidence" value="ECO:0007669"/>
    <property type="project" value="TreeGrafter"/>
</dbReference>
<dbReference type="GO" id="GO:0006402">
    <property type="term" value="P:mRNA catabolic process"/>
    <property type="evidence" value="ECO:0007669"/>
    <property type="project" value="TreeGrafter"/>
</dbReference>
<comment type="caution">
    <text evidence="3">The sequence shown here is derived from an EMBL/GenBank/DDBJ whole genome shotgun (WGS) entry which is preliminary data.</text>
</comment>
<keyword evidence="4" id="KW-1185">Reference proteome</keyword>
<dbReference type="Proteomes" id="UP000029733">
    <property type="component" value="Unassembled WGS sequence"/>
</dbReference>
<dbReference type="PANTHER" id="PTHR40588:SF1">
    <property type="entry name" value="MRNA INTERFERASE TOXIN YAFQ"/>
    <property type="match status" value="1"/>
</dbReference>
<dbReference type="NCBIfam" id="TIGR02385">
    <property type="entry name" value="RelE_StbE"/>
    <property type="match status" value="1"/>
</dbReference>
<proteinExistence type="predicted"/>
<dbReference type="AlphaFoldDB" id="A0A4U8T545"/>
<dbReference type="OrthoDB" id="7030467at2"/>
<dbReference type="PIRSF" id="PIRSF006156">
    <property type="entry name" value="YafQ"/>
    <property type="match status" value="1"/>
</dbReference>
<organism evidence="3 4">
    <name type="scientific">Helicobacter jaachi</name>
    <dbReference type="NCBI Taxonomy" id="1677920"/>
    <lineage>
        <taxon>Bacteria</taxon>
        <taxon>Pseudomonadati</taxon>
        <taxon>Campylobacterota</taxon>
        <taxon>Epsilonproteobacteria</taxon>
        <taxon>Campylobacterales</taxon>
        <taxon>Helicobacteraceae</taxon>
        <taxon>Helicobacter</taxon>
    </lineage>
</organism>
<accession>A0A4U8T545</accession>
<evidence type="ECO:0000313" key="3">
    <source>
        <dbReference type="EMBL" id="TLD94666.1"/>
    </source>
</evidence>
<dbReference type="InterPro" id="IPR035093">
    <property type="entry name" value="RelE/ParE_toxin_dom_sf"/>
</dbReference>
<dbReference type="EMBL" id="JRPR02000017">
    <property type="protein sequence ID" value="TLD94666.1"/>
    <property type="molecule type" value="Genomic_DNA"/>
</dbReference>
<dbReference type="PANTHER" id="PTHR40588">
    <property type="entry name" value="MRNA INTERFERASE TOXIN YAFQ"/>
    <property type="match status" value="1"/>
</dbReference>
<gene>
    <name evidence="3" type="ORF">LS71_009135</name>
</gene>
<evidence type="ECO:0000313" key="4">
    <source>
        <dbReference type="Proteomes" id="UP000029733"/>
    </source>
</evidence>
<dbReference type="InterPro" id="IPR004386">
    <property type="entry name" value="Toxin_YafQ-like"/>
</dbReference>
<dbReference type="Pfam" id="PF15738">
    <property type="entry name" value="YafQ_toxin"/>
    <property type="match status" value="1"/>
</dbReference>
<sequence>MYNLETTKRFDKQYKKLSAKDKEQTLKIIEKLLAGERLEPRYKDHKLQGIYKDFRECHIKPDLLLIYQKHEDILVLACIALGSHSDLF</sequence>
<feature type="active site" description="Proton donor" evidence="2">
    <location>
        <position position="84"/>
    </location>
</feature>
<dbReference type="GO" id="GO:0004521">
    <property type="term" value="F:RNA endonuclease activity"/>
    <property type="evidence" value="ECO:0007669"/>
    <property type="project" value="TreeGrafter"/>
</dbReference>
<dbReference type="InterPro" id="IPR007712">
    <property type="entry name" value="RelE/ParE_toxin"/>
</dbReference>
<reference evidence="3 4" key="1">
    <citation type="journal article" date="2014" name="Genome Announc.">
        <title>Draft genome sequences of eight enterohepatic helicobacter species isolated from both laboratory and wild rodents.</title>
        <authorList>
            <person name="Sheh A."/>
            <person name="Shen Z."/>
            <person name="Fox J.G."/>
        </authorList>
    </citation>
    <scope>NUCLEOTIDE SEQUENCE [LARGE SCALE GENOMIC DNA]</scope>
    <source>
        <strain evidence="3 4">MIT 09-6949</strain>
    </source>
</reference>
<evidence type="ECO:0000256" key="1">
    <source>
        <dbReference type="ARBA" id="ARBA00022649"/>
    </source>
</evidence>
<keyword evidence="1" id="KW-1277">Toxin-antitoxin system</keyword>
<dbReference type="RefSeq" id="WP_034356464.1">
    <property type="nucleotide sequence ID" value="NZ_JRPR02000017.1"/>
</dbReference>
<evidence type="ECO:0000256" key="2">
    <source>
        <dbReference type="PIRSR" id="PIRSR006156-1"/>
    </source>
</evidence>
<name>A0A4U8T545_9HELI</name>
<dbReference type="SUPFAM" id="SSF143011">
    <property type="entry name" value="RelE-like"/>
    <property type="match status" value="1"/>
</dbReference>